<dbReference type="RefSeq" id="WP_188364642.1">
    <property type="nucleotide sequence ID" value="NZ_BAABJF010000017.1"/>
</dbReference>
<evidence type="ECO:0000256" key="4">
    <source>
        <dbReference type="RuleBase" id="RU003456"/>
    </source>
</evidence>
<evidence type="ECO:0000256" key="5">
    <source>
        <dbReference type="RuleBase" id="RU003582"/>
    </source>
</evidence>
<dbReference type="GO" id="GO:0048038">
    <property type="term" value="F:quinone binding"/>
    <property type="evidence" value="ECO:0007669"/>
    <property type="project" value="UniProtKB-KW"/>
</dbReference>
<accession>A0A917CJZ7</accession>
<keyword evidence="3" id="KW-0830">Ubiquinone</keyword>
<evidence type="ECO:0000256" key="2">
    <source>
        <dbReference type="ARBA" id="ARBA00022448"/>
    </source>
</evidence>
<dbReference type="InterPro" id="IPR020396">
    <property type="entry name" value="NADH_UbQ_OxRdtase_CS"/>
</dbReference>
<proteinExistence type="inferred from homology"/>
<evidence type="ECO:0000259" key="6">
    <source>
        <dbReference type="Pfam" id="PF00329"/>
    </source>
</evidence>
<dbReference type="PROSITE" id="PS00542">
    <property type="entry name" value="COMPLEX1_30K"/>
    <property type="match status" value="1"/>
</dbReference>
<dbReference type="NCBIfam" id="NF004730">
    <property type="entry name" value="PRK06074.1-1"/>
    <property type="match status" value="1"/>
</dbReference>
<comment type="subcellular location">
    <subcellularLocation>
        <location evidence="3">Cell membrane</location>
        <topology evidence="3">Peripheral membrane protein</topology>
        <orientation evidence="3">Cytoplasmic side</orientation>
    </subcellularLocation>
</comment>
<dbReference type="HAMAP" id="MF_01357">
    <property type="entry name" value="NDH1_NuoC"/>
    <property type="match status" value="1"/>
</dbReference>
<keyword evidence="3 4" id="KW-1278">Translocase</keyword>
<keyword evidence="3" id="KW-0472">Membrane</keyword>
<dbReference type="PANTHER" id="PTHR10884:SF14">
    <property type="entry name" value="NADH DEHYDROGENASE [UBIQUINONE] IRON-SULFUR PROTEIN 3, MITOCHONDRIAL"/>
    <property type="match status" value="1"/>
</dbReference>
<dbReference type="Gene3D" id="3.30.460.80">
    <property type="entry name" value="NADH:ubiquinone oxidoreductase, 30kDa subunit"/>
    <property type="match status" value="1"/>
</dbReference>
<dbReference type="InterPro" id="IPR010218">
    <property type="entry name" value="NADH_DH_suC"/>
</dbReference>
<evidence type="ECO:0000256" key="1">
    <source>
        <dbReference type="ARBA" id="ARBA00007569"/>
    </source>
</evidence>
<comment type="subunit">
    <text evidence="3">NDH-1 is composed of 14 different subunits. Subunits NuoB, C, D, E, F, and G constitute the peripheral sector of the complex.</text>
</comment>
<evidence type="ECO:0000256" key="3">
    <source>
        <dbReference type="HAMAP-Rule" id="MF_01357"/>
    </source>
</evidence>
<protein>
    <recommendedName>
        <fullName evidence="3">NADH-quinone oxidoreductase subunit C</fullName>
        <ecNumber evidence="3">7.1.1.-</ecNumber>
    </recommendedName>
    <alternativeName>
        <fullName evidence="3">NADH dehydrogenase I subunit C</fullName>
    </alternativeName>
    <alternativeName>
        <fullName evidence="3">NDH-1 subunit C</fullName>
    </alternativeName>
</protein>
<dbReference type="EMBL" id="BMEO01000003">
    <property type="protein sequence ID" value="GGF91246.1"/>
    <property type="molecule type" value="Genomic_DNA"/>
</dbReference>
<gene>
    <name evidence="3 7" type="primary">nuoC</name>
    <name evidence="7" type="ORF">GCM10011365_10530</name>
</gene>
<comment type="similarity">
    <text evidence="1 3 4">Belongs to the complex I 30 kDa subunit family.</text>
</comment>
<evidence type="ECO:0000313" key="7">
    <source>
        <dbReference type="EMBL" id="GGF91246.1"/>
    </source>
</evidence>
<dbReference type="Proteomes" id="UP000605253">
    <property type="component" value="Unassembled WGS sequence"/>
</dbReference>
<dbReference type="EC" id="7.1.1.-" evidence="3"/>
<evidence type="ECO:0000313" key="8">
    <source>
        <dbReference type="Proteomes" id="UP000605253"/>
    </source>
</evidence>
<keyword evidence="3 4" id="KW-0520">NAD</keyword>
<keyword evidence="2 3" id="KW-0813">Transport</keyword>
<dbReference type="AlphaFoldDB" id="A0A917CJZ7"/>
<dbReference type="GO" id="GO:0005886">
    <property type="term" value="C:plasma membrane"/>
    <property type="evidence" value="ECO:0007669"/>
    <property type="project" value="UniProtKB-SubCell"/>
</dbReference>
<dbReference type="InterPro" id="IPR037232">
    <property type="entry name" value="NADH_quin_OxRdtase_su_C/D-like"/>
</dbReference>
<dbReference type="InterPro" id="IPR001268">
    <property type="entry name" value="NADH_UbQ_OxRdtase_30kDa_su"/>
</dbReference>
<keyword evidence="3 5" id="KW-0874">Quinone</keyword>
<reference evidence="7" key="2">
    <citation type="submission" date="2020-09" db="EMBL/GenBank/DDBJ databases">
        <authorList>
            <person name="Sun Q."/>
            <person name="Zhou Y."/>
        </authorList>
    </citation>
    <scope>NUCLEOTIDE SEQUENCE</scope>
    <source>
        <strain evidence="7">CGMCC 1.12181</strain>
    </source>
</reference>
<keyword evidence="8" id="KW-1185">Reference proteome</keyword>
<reference evidence="7" key="1">
    <citation type="journal article" date="2014" name="Int. J. Syst. Evol. Microbiol.">
        <title>Complete genome sequence of Corynebacterium casei LMG S-19264T (=DSM 44701T), isolated from a smear-ripened cheese.</title>
        <authorList>
            <consortium name="US DOE Joint Genome Institute (JGI-PGF)"/>
            <person name="Walter F."/>
            <person name="Albersmeier A."/>
            <person name="Kalinowski J."/>
            <person name="Ruckert C."/>
        </authorList>
    </citation>
    <scope>NUCLEOTIDE SEQUENCE</scope>
    <source>
        <strain evidence="7">CGMCC 1.12181</strain>
    </source>
</reference>
<name>A0A917CJZ7_9GAMM</name>
<organism evidence="7 8">
    <name type="scientific">Marinicella pacifica</name>
    <dbReference type="NCBI Taxonomy" id="1171543"/>
    <lineage>
        <taxon>Bacteria</taxon>
        <taxon>Pseudomonadati</taxon>
        <taxon>Pseudomonadota</taxon>
        <taxon>Gammaproteobacteria</taxon>
        <taxon>Lysobacterales</taxon>
        <taxon>Marinicellaceae</taxon>
        <taxon>Marinicella</taxon>
    </lineage>
</organism>
<dbReference type="SUPFAM" id="SSF143243">
    <property type="entry name" value="Nqo5-like"/>
    <property type="match status" value="1"/>
</dbReference>
<dbReference type="GO" id="GO:0050136">
    <property type="term" value="F:NADH dehydrogenase (quinone) (non-electrogenic) activity"/>
    <property type="evidence" value="ECO:0007669"/>
    <property type="project" value="UniProtKB-UniRule"/>
</dbReference>
<dbReference type="Pfam" id="PF00329">
    <property type="entry name" value="Complex1_30kDa"/>
    <property type="match status" value="1"/>
</dbReference>
<comment type="caution">
    <text evidence="7">The sequence shown here is derived from an EMBL/GenBank/DDBJ whole genome shotgun (WGS) entry which is preliminary data.</text>
</comment>
<dbReference type="PANTHER" id="PTHR10884">
    <property type="entry name" value="NADH DEHYDROGENASE UBIQUINONE IRON-SULFUR PROTEIN 3"/>
    <property type="match status" value="1"/>
</dbReference>
<dbReference type="GO" id="GO:0008137">
    <property type="term" value="F:NADH dehydrogenase (ubiquinone) activity"/>
    <property type="evidence" value="ECO:0007669"/>
    <property type="project" value="InterPro"/>
</dbReference>
<comment type="catalytic activity">
    <reaction evidence="3 5">
        <text>a quinone + NADH + 5 H(+)(in) = a quinol + NAD(+) + 4 H(+)(out)</text>
        <dbReference type="Rhea" id="RHEA:57888"/>
        <dbReference type="ChEBI" id="CHEBI:15378"/>
        <dbReference type="ChEBI" id="CHEBI:24646"/>
        <dbReference type="ChEBI" id="CHEBI:57540"/>
        <dbReference type="ChEBI" id="CHEBI:57945"/>
        <dbReference type="ChEBI" id="CHEBI:132124"/>
    </reaction>
</comment>
<keyword evidence="3" id="KW-1003">Cell membrane</keyword>
<sequence>MSNYKRQLSKDLAAQFSDLDIIIKESPQGVSCTVPVESWLEVAKTLRDERDFDFDQCIDLCGVDYLSYGEPEWPTDDVTFTGFSRGIRGKGPGRFSWSERRRETVANRFAVAVQLLSLNKNQRLTLKCFAPDEGMLVVPSLIDIWPGVNWFEREAFDLFGIIFQGHPDLRRILTDYGFIGHPFRKDFPLIGNVEVKYDEKKKRVVYQPVSIEPRVLVPKTIRRDSRYVDNTAGQENS</sequence>
<feature type="domain" description="NADH:ubiquinone oxidoreductase 30kDa subunit" evidence="6">
    <location>
        <begin position="33"/>
        <end position="191"/>
    </location>
</feature>
<comment type="function">
    <text evidence="3">NDH-1 shuttles electrons from NADH, via FMN and iron-sulfur (Fe-S) centers, to quinones in the respiratory chain. The immediate electron acceptor for the enzyme in this species is believed to be ubiquinone. Couples the redox reaction to proton translocation (for every two electrons transferred, four hydrogen ions are translocated across the cytoplasmic membrane), and thus conserves the redox energy in a proton gradient.</text>
</comment>